<evidence type="ECO:0000313" key="8">
    <source>
        <dbReference type="EMBL" id="KAI3857642.1"/>
    </source>
</evidence>
<dbReference type="AlphaFoldDB" id="A0AAD4S4H3"/>
<dbReference type="GO" id="GO:0006511">
    <property type="term" value="P:ubiquitin-dependent protein catabolic process"/>
    <property type="evidence" value="ECO:0007669"/>
    <property type="project" value="TreeGrafter"/>
</dbReference>
<evidence type="ECO:0000256" key="6">
    <source>
        <dbReference type="PROSITE-ProRule" id="PRU00104"/>
    </source>
</evidence>
<gene>
    <name evidence="8" type="ORF">MKW98_028906</name>
</gene>
<dbReference type="EC" id="2.3.2.26" evidence="3"/>
<dbReference type="InterPro" id="IPR050409">
    <property type="entry name" value="E3_ubiq-protein_ligase"/>
</dbReference>
<feature type="domain" description="HECT" evidence="7">
    <location>
        <begin position="71"/>
        <end position="374"/>
    </location>
</feature>
<evidence type="ECO:0000256" key="4">
    <source>
        <dbReference type="ARBA" id="ARBA00022679"/>
    </source>
</evidence>
<comment type="caution">
    <text evidence="8">The sequence shown here is derived from an EMBL/GenBank/DDBJ whole genome shotgun (WGS) entry which is preliminary data.</text>
</comment>
<sequence>MSHLIWWYSKRGDDHLWLLKYDTAIDFQSRRHLMEIMFPEEGKHDSQKVHKVLIDRSMLLTQSYERIAHVKAKSLQNGLSVKFKDEVATGPGVLREWLFLVSQALFNPEYSLFVECPEDRRRFFPSTAKVTSQQLKFYHLCGRVIALALMHKVELGIAFDRVFFLQLAEENISLEDIKCADPIMYKSCKDILEMDADLVDSDVMGLTFVREIEDFGSRKTVELCPGGMNIVVNSNNREQYVHLLIQHIFVKSISAKVANFARGFGAILCKQKVAKNFFQGIKLKGLDSVLRGSDKPICVKDWKAHTVYEDYRETDEQICWFWKVVEGMSMEQQREFLFFWCAVKYLPVYGFSGLGRPLTIYKTSSSDDYLPSSHHVATICHSHITHL</sequence>
<dbReference type="InterPro" id="IPR035983">
    <property type="entry name" value="Hect_E3_ubiquitin_ligase"/>
</dbReference>
<dbReference type="PANTHER" id="PTHR11254">
    <property type="entry name" value="HECT DOMAIN UBIQUITIN-PROTEIN LIGASE"/>
    <property type="match status" value="1"/>
</dbReference>
<comment type="catalytic activity">
    <reaction evidence="1">
        <text>S-ubiquitinyl-[E2 ubiquitin-conjugating enzyme]-L-cysteine + [acceptor protein]-L-lysine = [E2 ubiquitin-conjugating enzyme]-L-cysteine + N(6)-ubiquitinyl-[acceptor protein]-L-lysine.</text>
        <dbReference type="EC" id="2.3.2.26"/>
    </reaction>
</comment>
<keyword evidence="9" id="KW-1185">Reference proteome</keyword>
<dbReference type="PROSITE" id="PS50237">
    <property type="entry name" value="HECT"/>
    <property type="match status" value="1"/>
</dbReference>
<accession>A0AAD4S4H3</accession>
<dbReference type="Gene3D" id="3.30.2160.10">
    <property type="entry name" value="Hect, E3 ligase catalytic domain"/>
    <property type="match status" value="1"/>
</dbReference>
<dbReference type="EMBL" id="JAJJMB010014829">
    <property type="protein sequence ID" value="KAI3857642.1"/>
    <property type="molecule type" value="Genomic_DNA"/>
</dbReference>
<protein>
    <recommendedName>
        <fullName evidence="3">HECT-type E3 ubiquitin transferase</fullName>
        <ecNumber evidence="3">2.3.2.26</ecNumber>
    </recommendedName>
</protein>
<dbReference type="GO" id="GO:0005737">
    <property type="term" value="C:cytoplasm"/>
    <property type="evidence" value="ECO:0007669"/>
    <property type="project" value="TreeGrafter"/>
</dbReference>
<dbReference type="GO" id="GO:0061630">
    <property type="term" value="F:ubiquitin protein ligase activity"/>
    <property type="evidence" value="ECO:0007669"/>
    <property type="project" value="UniProtKB-EC"/>
</dbReference>
<dbReference type="GO" id="GO:0000209">
    <property type="term" value="P:protein polyubiquitination"/>
    <property type="evidence" value="ECO:0007669"/>
    <property type="project" value="TreeGrafter"/>
</dbReference>
<dbReference type="InterPro" id="IPR000569">
    <property type="entry name" value="HECT_dom"/>
</dbReference>
<reference evidence="8" key="1">
    <citation type="submission" date="2022-04" db="EMBL/GenBank/DDBJ databases">
        <title>A functionally conserved STORR gene fusion in Papaver species that diverged 16.8 million years ago.</title>
        <authorList>
            <person name="Catania T."/>
        </authorList>
    </citation>
    <scope>NUCLEOTIDE SEQUENCE</scope>
    <source>
        <strain evidence="8">S-188037</strain>
    </source>
</reference>
<proteinExistence type="predicted"/>
<dbReference type="PANTHER" id="PTHR11254:SF424">
    <property type="entry name" value="E3 UBIQUITIN-PROTEIN LIGASE UPL5"/>
    <property type="match status" value="1"/>
</dbReference>
<evidence type="ECO:0000256" key="3">
    <source>
        <dbReference type="ARBA" id="ARBA00012485"/>
    </source>
</evidence>
<dbReference type="Gene3D" id="3.90.1750.10">
    <property type="entry name" value="Hect, E3 ligase catalytic domains"/>
    <property type="match status" value="1"/>
</dbReference>
<evidence type="ECO:0000313" key="9">
    <source>
        <dbReference type="Proteomes" id="UP001202328"/>
    </source>
</evidence>
<evidence type="ECO:0000256" key="1">
    <source>
        <dbReference type="ARBA" id="ARBA00000885"/>
    </source>
</evidence>
<keyword evidence="5 6" id="KW-0833">Ubl conjugation pathway</keyword>
<evidence type="ECO:0000256" key="5">
    <source>
        <dbReference type="ARBA" id="ARBA00022786"/>
    </source>
</evidence>
<dbReference type="Pfam" id="PF00632">
    <property type="entry name" value="HECT"/>
    <property type="match status" value="1"/>
</dbReference>
<dbReference type="SMART" id="SM00119">
    <property type="entry name" value="HECTc"/>
    <property type="match status" value="1"/>
</dbReference>
<dbReference type="SUPFAM" id="SSF56204">
    <property type="entry name" value="Hect, E3 ligase catalytic domain"/>
    <property type="match status" value="1"/>
</dbReference>
<evidence type="ECO:0000259" key="7">
    <source>
        <dbReference type="PROSITE" id="PS50237"/>
    </source>
</evidence>
<comment type="caution">
    <text evidence="6">Lacks conserved residue(s) required for the propagation of feature annotation.</text>
</comment>
<name>A0AAD4S4H3_9MAGN</name>
<organism evidence="8 9">
    <name type="scientific">Papaver atlanticum</name>
    <dbReference type="NCBI Taxonomy" id="357466"/>
    <lineage>
        <taxon>Eukaryota</taxon>
        <taxon>Viridiplantae</taxon>
        <taxon>Streptophyta</taxon>
        <taxon>Embryophyta</taxon>
        <taxon>Tracheophyta</taxon>
        <taxon>Spermatophyta</taxon>
        <taxon>Magnoliopsida</taxon>
        <taxon>Ranunculales</taxon>
        <taxon>Papaveraceae</taxon>
        <taxon>Papaveroideae</taxon>
        <taxon>Papaver</taxon>
    </lineage>
</organism>
<keyword evidence="4" id="KW-0808">Transferase</keyword>
<evidence type="ECO:0000256" key="2">
    <source>
        <dbReference type="ARBA" id="ARBA00004906"/>
    </source>
</evidence>
<dbReference type="Proteomes" id="UP001202328">
    <property type="component" value="Unassembled WGS sequence"/>
</dbReference>
<comment type="pathway">
    <text evidence="2">Protein modification; protein ubiquitination.</text>
</comment>
<dbReference type="Gene3D" id="3.30.2410.10">
    <property type="entry name" value="Hect, E3 ligase catalytic domain"/>
    <property type="match status" value="1"/>
</dbReference>